<reference evidence="8 9" key="1">
    <citation type="submission" date="2020-08" db="EMBL/GenBank/DDBJ databases">
        <title>Whole genome shotgun sequence of Actinocatenispora thailandica NBRC 105041.</title>
        <authorList>
            <person name="Komaki H."/>
            <person name="Tamura T."/>
        </authorList>
    </citation>
    <scope>NUCLEOTIDE SEQUENCE [LARGE SCALE GENOMIC DNA]</scope>
    <source>
        <strain evidence="8 9">NBRC 105041</strain>
    </source>
</reference>
<accession>A0A7R7DUT5</accession>
<dbReference type="GO" id="GO:0017004">
    <property type="term" value="P:cytochrome complex assembly"/>
    <property type="evidence" value="ECO:0007669"/>
    <property type="project" value="UniProtKB-KW"/>
</dbReference>
<dbReference type="InterPro" id="IPR002541">
    <property type="entry name" value="Cyt_c_assembly"/>
</dbReference>
<feature type="domain" description="Cytochrome c assembly protein" evidence="7">
    <location>
        <begin position="115"/>
        <end position="343"/>
    </location>
</feature>
<organism evidence="8 9">
    <name type="scientific">Actinocatenispora thailandica</name>
    <dbReference type="NCBI Taxonomy" id="227318"/>
    <lineage>
        <taxon>Bacteria</taxon>
        <taxon>Bacillati</taxon>
        <taxon>Actinomycetota</taxon>
        <taxon>Actinomycetes</taxon>
        <taxon>Micromonosporales</taxon>
        <taxon>Micromonosporaceae</taxon>
        <taxon>Actinocatenispora</taxon>
    </lineage>
</organism>
<feature type="transmembrane region" description="Helical" evidence="6">
    <location>
        <begin position="12"/>
        <end position="30"/>
    </location>
</feature>
<proteinExistence type="predicted"/>
<keyword evidence="9" id="KW-1185">Reference proteome</keyword>
<dbReference type="PANTHER" id="PTHR30071">
    <property type="entry name" value="HEME EXPORTER PROTEIN C"/>
    <property type="match status" value="1"/>
</dbReference>
<evidence type="ECO:0000256" key="6">
    <source>
        <dbReference type="SAM" id="Phobius"/>
    </source>
</evidence>
<evidence type="ECO:0000256" key="5">
    <source>
        <dbReference type="ARBA" id="ARBA00023136"/>
    </source>
</evidence>
<dbReference type="InterPro" id="IPR045062">
    <property type="entry name" value="Cyt_c_biogenesis_CcsA/CcmC"/>
</dbReference>
<feature type="transmembrane region" description="Helical" evidence="6">
    <location>
        <begin position="320"/>
        <end position="346"/>
    </location>
</feature>
<dbReference type="NCBIfam" id="TIGR03144">
    <property type="entry name" value="cytochr_II_ccsB"/>
    <property type="match status" value="1"/>
</dbReference>
<dbReference type="Pfam" id="PF01578">
    <property type="entry name" value="Cytochrom_C_asm"/>
    <property type="match status" value="1"/>
</dbReference>
<dbReference type="Proteomes" id="UP000611640">
    <property type="component" value="Chromosome"/>
</dbReference>
<evidence type="ECO:0000256" key="1">
    <source>
        <dbReference type="ARBA" id="ARBA00004141"/>
    </source>
</evidence>
<evidence type="ECO:0000256" key="4">
    <source>
        <dbReference type="ARBA" id="ARBA00022989"/>
    </source>
</evidence>
<dbReference type="EMBL" id="AP023355">
    <property type="protein sequence ID" value="BCJ38161.1"/>
    <property type="molecule type" value="Genomic_DNA"/>
</dbReference>
<feature type="transmembrane region" description="Helical" evidence="6">
    <location>
        <begin position="87"/>
        <end position="109"/>
    </location>
</feature>
<dbReference type="GO" id="GO:0020037">
    <property type="term" value="F:heme binding"/>
    <property type="evidence" value="ECO:0007669"/>
    <property type="project" value="InterPro"/>
</dbReference>
<feature type="transmembrane region" description="Helical" evidence="6">
    <location>
        <begin position="145"/>
        <end position="167"/>
    </location>
</feature>
<evidence type="ECO:0000313" key="9">
    <source>
        <dbReference type="Proteomes" id="UP000611640"/>
    </source>
</evidence>
<keyword evidence="5 6" id="KW-0472">Membrane</keyword>
<sequence>MYSSISDGLMVAAVLGYIVAMVGYAIEYAFGRQGVVARIAARKPRQATKVLVATDGTEIPVVDDGEDVESTHRPPVDAGRAATIGRIALGVQTVAAATHAACLVFRSLAAHRVPWGNMYEYVLTACFIATVAWLVVAYKRPSVRHLGLFVSLVVAILLCLDAAKLYATAGPLVPALNSYWLVIHVSAMTVASGLFMVGFVTMSLYLIQERREHALAVEAGAQRIEGDDYVERPLRFPLTLGERLPSAESIERLGFRLHALAFPIWTFAIMCGAIWAEHAWGTYWNWDPKETWSFIAWVVYAAFLHARATPSLRGRWSGWIAIVGWATMMVNLFGVNFVVTGLHSYAGVG</sequence>
<dbReference type="InterPro" id="IPR017562">
    <property type="entry name" value="Cyt_c_biogenesis_CcsA"/>
</dbReference>
<keyword evidence="2 6" id="KW-0812">Transmembrane</keyword>
<feature type="transmembrane region" description="Helical" evidence="6">
    <location>
        <begin position="291"/>
        <end position="308"/>
    </location>
</feature>
<gene>
    <name evidence="8" type="ORF">Athai_56640</name>
</gene>
<dbReference type="AlphaFoldDB" id="A0A7R7DUT5"/>
<dbReference type="PANTHER" id="PTHR30071:SF1">
    <property type="entry name" value="CYTOCHROME B_B6 PROTEIN-RELATED"/>
    <property type="match status" value="1"/>
</dbReference>
<evidence type="ECO:0000259" key="7">
    <source>
        <dbReference type="Pfam" id="PF01578"/>
    </source>
</evidence>
<feature type="transmembrane region" description="Helical" evidence="6">
    <location>
        <begin position="121"/>
        <end position="138"/>
    </location>
</feature>
<protein>
    <submittedName>
        <fullName evidence="8">C-type cytochrome biogenesis protein CcsB</fullName>
    </submittedName>
</protein>
<dbReference type="KEGG" id="atl:Athai_56640"/>
<feature type="transmembrane region" description="Helical" evidence="6">
    <location>
        <begin position="253"/>
        <end position="276"/>
    </location>
</feature>
<comment type="subcellular location">
    <subcellularLocation>
        <location evidence="1">Membrane</location>
        <topology evidence="1">Multi-pass membrane protein</topology>
    </subcellularLocation>
</comment>
<name>A0A7R7DUT5_9ACTN</name>
<keyword evidence="3" id="KW-0201">Cytochrome c-type biogenesis</keyword>
<evidence type="ECO:0000256" key="2">
    <source>
        <dbReference type="ARBA" id="ARBA00022692"/>
    </source>
</evidence>
<evidence type="ECO:0000256" key="3">
    <source>
        <dbReference type="ARBA" id="ARBA00022748"/>
    </source>
</evidence>
<feature type="transmembrane region" description="Helical" evidence="6">
    <location>
        <begin position="179"/>
        <end position="207"/>
    </location>
</feature>
<dbReference type="GO" id="GO:0005886">
    <property type="term" value="C:plasma membrane"/>
    <property type="evidence" value="ECO:0007669"/>
    <property type="project" value="TreeGrafter"/>
</dbReference>
<keyword evidence="4 6" id="KW-1133">Transmembrane helix</keyword>
<dbReference type="RefSeq" id="WP_239157212.1">
    <property type="nucleotide sequence ID" value="NZ_AP023355.1"/>
</dbReference>
<evidence type="ECO:0000313" key="8">
    <source>
        <dbReference type="EMBL" id="BCJ38161.1"/>
    </source>
</evidence>